<keyword evidence="1" id="KW-1133">Transmembrane helix</keyword>
<gene>
    <name evidence="2" type="ORF">BP00DRAFT_426376</name>
</gene>
<accession>A0A2V5I3K2</accession>
<evidence type="ECO:0000313" key="3">
    <source>
        <dbReference type="Proteomes" id="UP000248817"/>
    </source>
</evidence>
<keyword evidence="3" id="KW-1185">Reference proteome</keyword>
<protein>
    <submittedName>
        <fullName evidence="2">Uncharacterized protein</fullName>
    </submittedName>
</protein>
<evidence type="ECO:0000256" key="1">
    <source>
        <dbReference type="SAM" id="Phobius"/>
    </source>
</evidence>
<name>A0A2V5I3K2_9EURO</name>
<feature type="transmembrane region" description="Helical" evidence="1">
    <location>
        <begin position="31"/>
        <end position="53"/>
    </location>
</feature>
<dbReference type="AlphaFoldDB" id="A0A2V5I3K2"/>
<dbReference type="Proteomes" id="UP000248817">
    <property type="component" value="Unassembled WGS sequence"/>
</dbReference>
<sequence>MKLLCIRLETLRDCAVKHENVPSSLFARSMLVILSVVGCISMSAALDLIHPYLTSPDDSLDLLITSAGQFLVHLFLNYPSWSLPSRRNV</sequence>
<evidence type="ECO:0000313" key="2">
    <source>
        <dbReference type="EMBL" id="PYI30671.1"/>
    </source>
</evidence>
<reference evidence="2 3" key="1">
    <citation type="submission" date="2018-02" db="EMBL/GenBank/DDBJ databases">
        <title>The genomes of Aspergillus section Nigri reveals drivers in fungal speciation.</title>
        <authorList>
            <consortium name="DOE Joint Genome Institute"/>
            <person name="Vesth T.C."/>
            <person name="Nybo J."/>
            <person name="Theobald S."/>
            <person name="Brandl J."/>
            <person name="Frisvad J.C."/>
            <person name="Nielsen K.F."/>
            <person name="Lyhne E.K."/>
            <person name="Kogle M.E."/>
            <person name="Kuo A."/>
            <person name="Riley R."/>
            <person name="Clum A."/>
            <person name="Nolan M."/>
            <person name="Lipzen A."/>
            <person name="Salamov A."/>
            <person name="Henrissat B."/>
            <person name="Wiebenga A."/>
            <person name="De vries R.P."/>
            <person name="Grigoriev I.V."/>
            <person name="Mortensen U.H."/>
            <person name="Andersen M.R."/>
            <person name="Baker S.E."/>
        </authorList>
    </citation>
    <scope>NUCLEOTIDE SEQUENCE [LARGE SCALE GENOMIC DNA]</scope>
    <source>
        <strain evidence="2 3">CBS 114.80</strain>
    </source>
</reference>
<proteinExistence type="predicted"/>
<dbReference type="EMBL" id="KZ825513">
    <property type="protein sequence ID" value="PYI30671.1"/>
    <property type="molecule type" value="Genomic_DNA"/>
</dbReference>
<keyword evidence="1" id="KW-0812">Transmembrane</keyword>
<organism evidence="2 3">
    <name type="scientific">Aspergillus indologenus CBS 114.80</name>
    <dbReference type="NCBI Taxonomy" id="1450541"/>
    <lineage>
        <taxon>Eukaryota</taxon>
        <taxon>Fungi</taxon>
        <taxon>Dikarya</taxon>
        <taxon>Ascomycota</taxon>
        <taxon>Pezizomycotina</taxon>
        <taxon>Eurotiomycetes</taxon>
        <taxon>Eurotiomycetidae</taxon>
        <taxon>Eurotiales</taxon>
        <taxon>Aspergillaceae</taxon>
        <taxon>Aspergillus</taxon>
        <taxon>Aspergillus subgen. Circumdati</taxon>
    </lineage>
</organism>
<feature type="transmembrane region" description="Helical" evidence="1">
    <location>
        <begin position="59"/>
        <end position="78"/>
    </location>
</feature>
<keyword evidence="1" id="KW-0472">Membrane</keyword>